<evidence type="ECO:0000256" key="6">
    <source>
        <dbReference type="SAM" id="Phobius"/>
    </source>
</evidence>
<evidence type="ECO:0000256" key="1">
    <source>
        <dbReference type="ARBA" id="ARBA00004141"/>
    </source>
</evidence>
<feature type="domain" description="Major facilitator superfamily (MFS) profile" evidence="7">
    <location>
        <begin position="104"/>
        <end position="543"/>
    </location>
</feature>
<dbReference type="RefSeq" id="XP_062629154.1">
    <property type="nucleotide sequence ID" value="XM_062773170.1"/>
</dbReference>
<dbReference type="InterPro" id="IPR011701">
    <property type="entry name" value="MFS"/>
</dbReference>
<dbReference type="InterPro" id="IPR036259">
    <property type="entry name" value="MFS_trans_sf"/>
</dbReference>
<reference evidence="8" key="1">
    <citation type="submission" date="2023-10" db="EMBL/GenBank/DDBJ databases">
        <authorList>
            <person name="Noh H."/>
        </authorList>
    </citation>
    <scope>NUCLEOTIDE SEQUENCE</scope>
    <source>
        <strain evidence="8">DUCC4014</strain>
    </source>
</reference>
<feature type="region of interest" description="Disordered" evidence="5">
    <location>
        <begin position="1"/>
        <end position="63"/>
    </location>
</feature>
<dbReference type="SUPFAM" id="SSF103473">
    <property type="entry name" value="MFS general substrate transporter"/>
    <property type="match status" value="1"/>
</dbReference>
<dbReference type="PROSITE" id="PS50850">
    <property type="entry name" value="MFS"/>
    <property type="match status" value="1"/>
</dbReference>
<comment type="subcellular location">
    <subcellularLocation>
        <location evidence="1">Membrane</location>
        <topology evidence="1">Multi-pass membrane protein</topology>
    </subcellularLocation>
</comment>
<dbReference type="InterPro" id="IPR020846">
    <property type="entry name" value="MFS_dom"/>
</dbReference>
<protein>
    <submittedName>
        <fullName evidence="8">Citrinin biosynthesis cluster MFS transporter mrr1</fullName>
    </submittedName>
</protein>
<feature type="transmembrane region" description="Helical" evidence="6">
    <location>
        <begin position="484"/>
        <end position="503"/>
    </location>
</feature>
<evidence type="ECO:0000256" key="5">
    <source>
        <dbReference type="SAM" id="MobiDB-lite"/>
    </source>
</evidence>
<dbReference type="EMBL" id="CP086717">
    <property type="protein sequence ID" value="WOO83122.1"/>
    <property type="molecule type" value="Genomic_DNA"/>
</dbReference>
<feature type="transmembrane region" description="Helical" evidence="6">
    <location>
        <begin position="171"/>
        <end position="189"/>
    </location>
</feature>
<feature type="transmembrane region" description="Helical" evidence="6">
    <location>
        <begin position="102"/>
        <end position="122"/>
    </location>
</feature>
<keyword evidence="9" id="KW-1185">Reference proteome</keyword>
<feature type="transmembrane region" description="Helical" evidence="6">
    <location>
        <begin position="420"/>
        <end position="439"/>
    </location>
</feature>
<feature type="compositionally biased region" description="Polar residues" evidence="5">
    <location>
        <begin position="1"/>
        <end position="19"/>
    </location>
</feature>
<feature type="transmembrane region" description="Helical" evidence="6">
    <location>
        <begin position="515"/>
        <end position="536"/>
    </location>
</feature>
<sequence>MTNAQFTGSGATSSPSTEKSPLATAAPSPTPTVLSHEGVVKSSTQPSKHVRRSWSAEEEEFKRGEVPEDLVGAMQGDTSYKVVFSGPDDPRSAQNWSTRKKLVQTILITLATMWAGMASAVASGAAHSLGEHFHVGSVVAELANSMFVFGFALGPQVFGPLSEVLGRKWPLALGIFLGAMFSIQTAGAGNLATVMIGRFLGGVFGAAPYAIGGGWFHDVYDALHVQCGIAFFASATAGGPALGPLAGAGFASLGVPGGYAWRWVEWFVSGFGLLVAFLLATCMDEAYAPAILAAEAKRLRRETGEWAWHAELDTVSLTLGDIATRYVLRPVRMLFTEPMLAVITVYMSFVYALLYILMAALPIIYGEYRGMSLVGSALPFLAAFIGILIGGGIIVADKVRYTRVLERKGMLEQGIPEQRFIPMGLGAVLLPLGLFWFAFTGPAQTSSPWPSIIALAFAQCGMILIFECGIIYTIDMYRSFANSAIAANTLVRSALGGSFPLFTGAMVRNLGYKGTWSMALLAFIGVALAPTPLIFYHIGAKLRAKSTFSPKL</sequence>
<feature type="transmembrane region" description="Helical" evidence="6">
    <location>
        <begin position="263"/>
        <end position="282"/>
    </location>
</feature>
<evidence type="ECO:0000313" key="9">
    <source>
        <dbReference type="Proteomes" id="UP000827549"/>
    </source>
</evidence>
<dbReference type="Gene3D" id="1.20.1250.20">
    <property type="entry name" value="MFS general substrate transporter like domains"/>
    <property type="match status" value="1"/>
</dbReference>
<name>A0AAF0YAX8_9TREE</name>
<evidence type="ECO:0000256" key="3">
    <source>
        <dbReference type="ARBA" id="ARBA00022989"/>
    </source>
</evidence>
<dbReference type="GeneID" id="87809825"/>
<feature type="transmembrane region" description="Helical" evidence="6">
    <location>
        <begin position="377"/>
        <end position="399"/>
    </location>
</feature>
<keyword evidence="2 6" id="KW-0812">Transmembrane</keyword>
<dbReference type="AlphaFoldDB" id="A0AAF0YAX8"/>
<evidence type="ECO:0000256" key="2">
    <source>
        <dbReference type="ARBA" id="ARBA00022692"/>
    </source>
</evidence>
<dbReference type="Proteomes" id="UP000827549">
    <property type="component" value="Chromosome 4"/>
</dbReference>
<keyword evidence="3 6" id="KW-1133">Transmembrane helix</keyword>
<feature type="transmembrane region" description="Helical" evidence="6">
    <location>
        <begin position="228"/>
        <end position="251"/>
    </location>
</feature>
<evidence type="ECO:0000256" key="4">
    <source>
        <dbReference type="ARBA" id="ARBA00023136"/>
    </source>
</evidence>
<dbReference type="GO" id="GO:0022857">
    <property type="term" value="F:transmembrane transporter activity"/>
    <property type="evidence" value="ECO:0007669"/>
    <property type="project" value="InterPro"/>
</dbReference>
<dbReference type="GO" id="GO:0005886">
    <property type="term" value="C:plasma membrane"/>
    <property type="evidence" value="ECO:0007669"/>
    <property type="project" value="TreeGrafter"/>
</dbReference>
<dbReference type="Pfam" id="PF07690">
    <property type="entry name" value="MFS_1"/>
    <property type="match status" value="1"/>
</dbReference>
<evidence type="ECO:0000313" key="8">
    <source>
        <dbReference type="EMBL" id="WOO83122.1"/>
    </source>
</evidence>
<feature type="transmembrane region" description="Helical" evidence="6">
    <location>
        <begin position="451"/>
        <end position="472"/>
    </location>
</feature>
<evidence type="ECO:0000259" key="7">
    <source>
        <dbReference type="PROSITE" id="PS50850"/>
    </source>
</evidence>
<feature type="transmembrane region" description="Helical" evidence="6">
    <location>
        <begin position="195"/>
        <end position="216"/>
    </location>
</feature>
<feature type="compositionally biased region" description="Low complexity" evidence="5">
    <location>
        <begin position="20"/>
        <end position="35"/>
    </location>
</feature>
<proteinExistence type="predicted"/>
<accession>A0AAF0YAX8</accession>
<gene>
    <name evidence="8" type="primary">mrr1_0</name>
    <name evidence="8" type="ORF">LOC62_04G006603</name>
</gene>
<feature type="transmembrane region" description="Helical" evidence="6">
    <location>
        <begin position="339"/>
        <end position="365"/>
    </location>
</feature>
<feature type="transmembrane region" description="Helical" evidence="6">
    <location>
        <begin position="142"/>
        <end position="159"/>
    </location>
</feature>
<keyword evidence="4 6" id="KW-0472">Membrane</keyword>
<dbReference type="PANTHER" id="PTHR23502:SF156">
    <property type="entry name" value="TRANSPORTER, PUTATIVE (AFU_ORTHOLOGUE AFUA_5G00420)-RELATED"/>
    <property type="match status" value="1"/>
</dbReference>
<organism evidence="8 9">
    <name type="scientific">Vanrija pseudolonga</name>
    <dbReference type="NCBI Taxonomy" id="143232"/>
    <lineage>
        <taxon>Eukaryota</taxon>
        <taxon>Fungi</taxon>
        <taxon>Dikarya</taxon>
        <taxon>Basidiomycota</taxon>
        <taxon>Agaricomycotina</taxon>
        <taxon>Tremellomycetes</taxon>
        <taxon>Trichosporonales</taxon>
        <taxon>Trichosporonaceae</taxon>
        <taxon>Vanrija</taxon>
    </lineage>
</organism>
<dbReference type="PANTHER" id="PTHR23502">
    <property type="entry name" value="MAJOR FACILITATOR SUPERFAMILY"/>
    <property type="match status" value="1"/>
</dbReference>